<dbReference type="FunFam" id="3.40.50.720:FF:000084">
    <property type="entry name" value="Short-chain dehydrogenase reductase"/>
    <property type="match status" value="1"/>
</dbReference>
<dbReference type="InterPro" id="IPR002347">
    <property type="entry name" value="SDR_fam"/>
</dbReference>
<name>A0A1H3AFX5_9RHOB</name>
<evidence type="ECO:0000256" key="2">
    <source>
        <dbReference type="ARBA" id="ARBA00023002"/>
    </source>
</evidence>
<dbReference type="Gene3D" id="3.40.50.720">
    <property type="entry name" value="NAD(P)-binding Rossmann-like Domain"/>
    <property type="match status" value="1"/>
</dbReference>
<evidence type="ECO:0000313" key="4">
    <source>
        <dbReference type="Proteomes" id="UP000183400"/>
    </source>
</evidence>
<protein>
    <submittedName>
        <fullName evidence="3">3-oxoacyl-[acyl-carrier protein] reductase</fullName>
    </submittedName>
</protein>
<comment type="similarity">
    <text evidence="1">Belongs to the short-chain dehydrogenases/reductases (SDR) family.</text>
</comment>
<dbReference type="NCBIfam" id="NF005559">
    <property type="entry name" value="PRK07231.1"/>
    <property type="match status" value="1"/>
</dbReference>
<dbReference type="CDD" id="cd05345">
    <property type="entry name" value="BKR_3_SDR_c"/>
    <property type="match status" value="1"/>
</dbReference>
<dbReference type="Pfam" id="PF13561">
    <property type="entry name" value="adh_short_C2"/>
    <property type="match status" value="1"/>
</dbReference>
<evidence type="ECO:0000313" key="3">
    <source>
        <dbReference type="EMBL" id="SDX28361.1"/>
    </source>
</evidence>
<accession>A0A1H3AFX5</accession>
<dbReference type="PRINTS" id="PR00081">
    <property type="entry name" value="GDHRDH"/>
</dbReference>
<reference evidence="4" key="1">
    <citation type="submission" date="2016-10" db="EMBL/GenBank/DDBJ databases">
        <authorList>
            <person name="Varghese N."/>
            <person name="Submissions S."/>
        </authorList>
    </citation>
    <scope>NUCLEOTIDE SEQUENCE [LARGE SCALE GENOMIC DNA]</scope>
    <source>
        <strain evidence="4">DSM 27839</strain>
    </source>
</reference>
<keyword evidence="4" id="KW-1185">Reference proteome</keyword>
<dbReference type="GO" id="GO:0016491">
    <property type="term" value="F:oxidoreductase activity"/>
    <property type="evidence" value="ECO:0007669"/>
    <property type="project" value="UniProtKB-KW"/>
</dbReference>
<proteinExistence type="inferred from homology"/>
<dbReference type="SUPFAM" id="SSF51735">
    <property type="entry name" value="NAD(P)-binding Rossmann-fold domains"/>
    <property type="match status" value="1"/>
</dbReference>
<dbReference type="PANTHER" id="PTHR43639">
    <property type="entry name" value="OXIDOREDUCTASE, SHORT-CHAIN DEHYDROGENASE/REDUCTASE FAMILY (AFU_ORTHOLOGUE AFUA_5G02870)"/>
    <property type="match status" value="1"/>
</dbReference>
<dbReference type="Proteomes" id="UP000183400">
    <property type="component" value="Unassembled WGS sequence"/>
</dbReference>
<evidence type="ECO:0000256" key="1">
    <source>
        <dbReference type="ARBA" id="ARBA00006484"/>
    </source>
</evidence>
<dbReference type="AlphaFoldDB" id="A0A1H3AFX5"/>
<dbReference type="InterPro" id="IPR036291">
    <property type="entry name" value="NAD(P)-bd_dom_sf"/>
</dbReference>
<dbReference type="STRING" id="985054.SAMN05444358_104155"/>
<sequence length="281" mass="29319">MSKLCGGKFQTIELVSFRAVVTLTRYSAKGGKSMRLEGKTAIVTGGASGFGAGIVGKFVAEGARVMIADINGDAAADLAGTLGSGALSQPVDVSDAGSVQKMADVFIRALGPLDILVNNAGVTHFPTPLEEVDEDEFDRVFKVNMKSVYLTARAFVPLMKTRGAGAILNVASTAGLSPRPNLNWYNASKGWMITATKTMAVELAPSGVRVNAICPVAGETPLLKSFMGEDTPEIRAKFLSTIPLGRFSTPEDMGNAACFLCSDEASMITGAALEVDGGRCI</sequence>
<keyword evidence="2" id="KW-0560">Oxidoreductase</keyword>
<dbReference type="PANTHER" id="PTHR43639:SF1">
    <property type="entry name" value="SHORT-CHAIN DEHYDROGENASE_REDUCTASE FAMILY PROTEIN"/>
    <property type="match status" value="1"/>
</dbReference>
<organism evidence="3 4">
    <name type="scientific">Ruegeria halocynthiae</name>
    <dbReference type="NCBI Taxonomy" id="985054"/>
    <lineage>
        <taxon>Bacteria</taxon>
        <taxon>Pseudomonadati</taxon>
        <taxon>Pseudomonadota</taxon>
        <taxon>Alphaproteobacteria</taxon>
        <taxon>Rhodobacterales</taxon>
        <taxon>Roseobacteraceae</taxon>
        <taxon>Ruegeria</taxon>
    </lineage>
</organism>
<dbReference type="EMBL" id="FNNP01000004">
    <property type="protein sequence ID" value="SDX28361.1"/>
    <property type="molecule type" value="Genomic_DNA"/>
</dbReference>
<dbReference type="PRINTS" id="PR00080">
    <property type="entry name" value="SDRFAMILY"/>
</dbReference>
<gene>
    <name evidence="3" type="ORF">SAMN05444358_104155</name>
</gene>